<keyword evidence="2" id="KW-1185">Reference proteome</keyword>
<protein>
    <submittedName>
        <fullName evidence="1">Uncharacterized protein</fullName>
    </submittedName>
</protein>
<accession>A0A016WG13</accession>
<dbReference type="EMBL" id="JARK01000296">
    <property type="protein sequence ID" value="EYC38779.1"/>
    <property type="molecule type" value="Genomic_DNA"/>
</dbReference>
<reference evidence="2" key="1">
    <citation type="journal article" date="2015" name="Nat. Genet.">
        <title>The genome and transcriptome of the zoonotic hookworm Ancylostoma ceylanicum identify infection-specific gene families.</title>
        <authorList>
            <person name="Schwarz E.M."/>
            <person name="Hu Y."/>
            <person name="Antoshechkin I."/>
            <person name="Miller M.M."/>
            <person name="Sternberg P.W."/>
            <person name="Aroian R.V."/>
        </authorList>
    </citation>
    <scope>NUCLEOTIDE SEQUENCE</scope>
    <source>
        <strain evidence="2">HY135</strain>
    </source>
</reference>
<proteinExistence type="predicted"/>
<evidence type="ECO:0000313" key="1">
    <source>
        <dbReference type="EMBL" id="EYC38779.1"/>
    </source>
</evidence>
<comment type="caution">
    <text evidence="1">The sequence shown here is derived from an EMBL/GenBank/DDBJ whole genome shotgun (WGS) entry which is preliminary data.</text>
</comment>
<name>A0A016WG13_9BILA</name>
<evidence type="ECO:0000313" key="2">
    <source>
        <dbReference type="Proteomes" id="UP000024635"/>
    </source>
</evidence>
<sequence length="106" mass="12115">MSRTQPSESHKMAEASERVPFDAIYCDLTIEEENDPKVMDADWDIDSENIETSVKSKIIHLLNSSEFCWRFEMEVCKTKHENGIQTLEPLPTSLLHYPLGHPAAPL</sequence>
<organism evidence="1 2">
    <name type="scientific">Ancylostoma ceylanicum</name>
    <dbReference type="NCBI Taxonomy" id="53326"/>
    <lineage>
        <taxon>Eukaryota</taxon>
        <taxon>Metazoa</taxon>
        <taxon>Ecdysozoa</taxon>
        <taxon>Nematoda</taxon>
        <taxon>Chromadorea</taxon>
        <taxon>Rhabditida</taxon>
        <taxon>Rhabditina</taxon>
        <taxon>Rhabditomorpha</taxon>
        <taxon>Strongyloidea</taxon>
        <taxon>Ancylostomatidae</taxon>
        <taxon>Ancylostomatinae</taxon>
        <taxon>Ancylostoma</taxon>
    </lineage>
</organism>
<dbReference type="AlphaFoldDB" id="A0A016WG13"/>
<dbReference type="Proteomes" id="UP000024635">
    <property type="component" value="Unassembled WGS sequence"/>
</dbReference>
<gene>
    <name evidence="1" type="primary">Acey_s0696.g1608</name>
    <name evidence="1" type="ORF">Y032_0696g1608</name>
</gene>